<evidence type="ECO:0000256" key="1">
    <source>
        <dbReference type="SAM" id="Phobius"/>
    </source>
</evidence>
<feature type="domain" description="Ketoreductase (KR)" evidence="2">
    <location>
        <begin position="40"/>
        <end position="81"/>
    </location>
</feature>
<evidence type="ECO:0000259" key="2">
    <source>
        <dbReference type="Pfam" id="PF08659"/>
    </source>
</evidence>
<dbReference type="AlphaFoldDB" id="A0A1Y3AWH2"/>
<evidence type="ECO:0000313" key="3">
    <source>
        <dbReference type="EMBL" id="OTF72337.1"/>
    </source>
</evidence>
<reference evidence="3 4" key="1">
    <citation type="submission" date="2017-03" db="EMBL/GenBank/DDBJ databases">
        <title>Genome Survey of Euroglyphus maynei.</title>
        <authorList>
            <person name="Arlian L.G."/>
            <person name="Morgan M.S."/>
            <person name="Rider S.D."/>
        </authorList>
    </citation>
    <scope>NUCLEOTIDE SEQUENCE [LARGE SCALE GENOMIC DNA]</scope>
    <source>
        <strain evidence="3">Arlian Lab</strain>
        <tissue evidence="3">Whole body</tissue>
    </source>
</reference>
<protein>
    <recommendedName>
        <fullName evidence="2">Ketoreductase (KR) domain-containing protein</fullName>
    </recommendedName>
</protein>
<dbReference type="EMBL" id="MUJZ01056677">
    <property type="protein sequence ID" value="OTF72337.1"/>
    <property type="molecule type" value="Genomic_DNA"/>
</dbReference>
<feature type="non-terminal residue" evidence="3">
    <location>
        <position position="123"/>
    </location>
</feature>
<keyword evidence="4" id="KW-1185">Reference proteome</keyword>
<comment type="caution">
    <text evidence="3">The sequence shown here is derived from an EMBL/GenBank/DDBJ whole genome shotgun (WGS) entry which is preliminary data.</text>
</comment>
<organism evidence="3 4">
    <name type="scientific">Euroglyphus maynei</name>
    <name type="common">Mayne's house dust mite</name>
    <dbReference type="NCBI Taxonomy" id="6958"/>
    <lineage>
        <taxon>Eukaryota</taxon>
        <taxon>Metazoa</taxon>
        <taxon>Ecdysozoa</taxon>
        <taxon>Arthropoda</taxon>
        <taxon>Chelicerata</taxon>
        <taxon>Arachnida</taxon>
        <taxon>Acari</taxon>
        <taxon>Acariformes</taxon>
        <taxon>Sarcoptiformes</taxon>
        <taxon>Astigmata</taxon>
        <taxon>Psoroptidia</taxon>
        <taxon>Analgoidea</taxon>
        <taxon>Pyroglyphidae</taxon>
        <taxon>Pyroglyphinae</taxon>
        <taxon>Euroglyphus</taxon>
    </lineage>
</organism>
<dbReference type="Proteomes" id="UP000194236">
    <property type="component" value="Unassembled WGS sequence"/>
</dbReference>
<dbReference type="Pfam" id="PF08659">
    <property type="entry name" value="KR"/>
    <property type="match status" value="1"/>
</dbReference>
<evidence type="ECO:0000313" key="4">
    <source>
        <dbReference type="Proteomes" id="UP000194236"/>
    </source>
</evidence>
<keyword evidence="1" id="KW-0812">Transmembrane</keyword>
<proteinExistence type="predicted"/>
<keyword evidence="1" id="KW-1133">Transmembrane helix</keyword>
<accession>A0A1Y3AWH2</accession>
<sequence length="123" mass="14474">MINGKHIGKVLIRIRDENDDLNKIIRINAAIKTWFDNEKVYIIAGGLGGVGLELIYWMILRGARKFMITSRSGIRSSYQRVFFERFNVIEQYCPNYRIEYRISIQNIADYDDCCRLIEEAKTM</sequence>
<dbReference type="Gene3D" id="3.90.180.10">
    <property type="entry name" value="Medium-chain alcohol dehydrogenases, catalytic domain"/>
    <property type="match status" value="1"/>
</dbReference>
<feature type="transmembrane region" description="Helical" evidence="1">
    <location>
        <begin position="40"/>
        <end position="60"/>
    </location>
</feature>
<name>A0A1Y3AWH2_EURMA</name>
<gene>
    <name evidence="3" type="ORF">BLA29_014129</name>
</gene>
<dbReference type="InterPro" id="IPR013968">
    <property type="entry name" value="PKS_KR"/>
</dbReference>
<dbReference type="Gene3D" id="3.40.50.720">
    <property type="entry name" value="NAD(P)-binding Rossmann-like Domain"/>
    <property type="match status" value="1"/>
</dbReference>
<keyword evidence="1" id="KW-0472">Membrane</keyword>
<dbReference type="OrthoDB" id="6538104at2759"/>
<dbReference type="SUPFAM" id="SSF51735">
    <property type="entry name" value="NAD(P)-binding Rossmann-fold domains"/>
    <property type="match status" value="1"/>
</dbReference>
<dbReference type="InterPro" id="IPR036291">
    <property type="entry name" value="NAD(P)-bd_dom_sf"/>
</dbReference>